<name>A0A3A4NX98_ABYX5</name>
<dbReference type="EMBL" id="QZKU01000077">
    <property type="protein sequence ID" value="RJP20404.1"/>
    <property type="molecule type" value="Genomic_DNA"/>
</dbReference>
<evidence type="ECO:0000313" key="3">
    <source>
        <dbReference type="Proteomes" id="UP000265882"/>
    </source>
</evidence>
<comment type="caution">
    <text evidence="2">The sequence shown here is derived from an EMBL/GenBank/DDBJ whole genome shotgun (WGS) entry which is preliminary data.</text>
</comment>
<protein>
    <submittedName>
        <fullName evidence="2">Uncharacterized protein</fullName>
    </submittedName>
</protein>
<dbReference type="Proteomes" id="UP000265882">
    <property type="component" value="Unassembled WGS sequence"/>
</dbReference>
<evidence type="ECO:0000313" key="2">
    <source>
        <dbReference type="EMBL" id="RJP20404.1"/>
    </source>
</evidence>
<sequence>MEQEPQKPDASKYADARKEKKLQAQEEQFWKRITTAGTFALVGAIAAAAEVLIKTLLKRH</sequence>
<dbReference type="AlphaFoldDB" id="A0A3A4NX98"/>
<keyword evidence="1" id="KW-0812">Transmembrane</keyword>
<feature type="transmembrane region" description="Helical" evidence="1">
    <location>
        <begin position="36"/>
        <end position="57"/>
    </location>
</feature>
<keyword evidence="1" id="KW-1133">Transmembrane helix</keyword>
<organism evidence="2 3">
    <name type="scientific">Abyssobacteria bacterium (strain SURF_5)</name>
    <dbReference type="NCBI Taxonomy" id="2093360"/>
    <lineage>
        <taxon>Bacteria</taxon>
        <taxon>Pseudomonadati</taxon>
        <taxon>Candidatus Hydrogenedentota</taxon>
        <taxon>Candidatus Abyssobacteria</taxon>
    </lineage>
</organism>
<accession>A0A3A4NX98</accession>
<gene>
    <name evidence="2" type="ORF">C4520_11540</name>
</gene>
<proteinExistence type="predicted"/>
<reference evidence="2 3" key="1">
    <citation type="journal article" date="2017" name="ISME J.">
        <title>Energy and carbon metabolisms in a deep terrestrial subsurface fluid microbial community.</title>
        <authorList>
            <person name="Momper L."/>
            <person name="Jungbluth S.P."/>
            <person name="Lee M.D."/>
            <person name="Amend J.P."/>
        </authorList>
    </citation>
    <scope>NUCLEOTIDE SEQUENCE [LARGE SCALE GENOMIC DNA]</scope>
    <source>
        <strain evidence="2">SURF_5</strain>
    </source>
</reference>
<evidence type="ECO:0000256" key="1">
    <source>
        <dbReference type="SAM" id="Phobius"/>
    </source>
</evidence>
<keyword evidence="1" id="KW-0472">Membrane</keyword>